<proteinExistence type="inferred from homology"/>
<dbReference type="SUPFAM" id="SSF53474">
    <property type="entry name" value="alpha/beta-Hydrolases"/>
    <property type="match status" value="1"/>
</dbReference>
<dbReference type="Gene3D" id="3.40.50.1820">
    <property type="entry name" value="alpha/beta hydrolase"/>
    <property type="match status" value="1"/>
</dbReference>
<evidence type="ECO:0000256" key="3">
    <source>
        <dbReference type="SAM" id="SignalP"/>
    </source>
</evidence>
<sequence>MQLPTALTLAPILHAICITAQNLSLGADNFYRSNLVTLQPVTFPTQYQTFIAGNLFVPNNLTSTPAPAIIVGHPMGAVKEQSANLYATKMAEQGYITLSIDLPFWGGSTGTPRNAVSPDLYTEAFSAAVDFLGSNTTSITSIPSITHPITINRDRIGVIGVCASGGFALSAAKIDPRIKAIVTASMYDMGTVNRQGLQHSQNLTQRQAVIAAAALQRWPEFEQPGGSETPISYTGGTPNVLTPNASAVDREFYDFYRTVRGEVTPPGSTPELTTHPTLTSNLKFMNFYPFEDLDVIAPRPVLFISGDRAHSREFSENAYRGASEPKELLWCNRLQPCETCSARNIAHECKYAVPDEDRQAIAQAEIIAELRAEVNRLRQQINEHEQEHEDFMEVGGRGEVDVDGLLEGDGLGEEGVGEGDELERVYQILKDGSWERVREVVGRIRRGEDVTGITV</sequence>
<feature type="domain" description="PET hydrolase/cutinase-like" evidence="4">
    <location>
        <begin position="48"/>
        <end position="189"/>
    </location>
</feature>
<dbReference type="InterPro" id="IPR041127">
    <property type="entry name" value="PET_hydrolase/cutinase-like"/>
</dbReference>
<dbReference type="Gene3D" id="1.10.10.800">
    <property type="match status" value="1"/>
</dbReference>
<evidence type="ECO:0000313" key="5">
    <source>
        <dbReference type="EMBL" id="GCB27777.1"/>
    </source>
</evidence>
<keyword evidence="2" id="KW-0175">Coiled coil</keyword>
<dbReference type="InterPro" id="IPR029058">
    <property type="entry name" value="AB_hydrolase_fold"/>
</dbReference>
<reference evidence="5 6" key="1">
    <citation type="submission" date="2016-09" db="EMBL/GenBank/DDBJ databases">
        <title>Aspergillus awamori IFM 58123T.</title>
        <authorList>
            <person name="Kusuya Y."/>
            <person name="Shimizu M."/>
            <person name="Takahashi H."/>
            <person name="Yaguchi T."/>
        </authorList>
    </citation>
    <scope>NUCLEOTIDE SEQUENCE [LARGE SCALE GENOMIC DNA]</scope>
    <source>
        <strain evidence="5 6">IFM 58123</strain>
    </source>
</reference>
<evidence type="ECO:0000313" key="6">
    <source>
        <dbReference type="Proteomes" id="UP000286921"/>
    </source>
</evidence>
<dbReference type="PANTHER" id="PTHR47751">
    <property type="entry name" value="SUPERFAMILY HYDROLASE, PUTATIVE (AFU_ORTHOLOGUE AFUA_2G16580)-RELATED"/>
    <property type="match status" value="1"/>
</dbReference>
<comment type="caution">
    <text evidence="5">The sequence shown here is derived from an EMBL/GenBank/DDBJ whole genome shotgun (WGS) entry which is preliminary data.</text>
</comment>
<name>A0A401L8C3_ASPAW</name>
<dbReference type="PANTHER" id="PTHR47751:SF1">
    <property type="entry name" value="SUPERFAMILY HYDROLASE, PUTATIVE (AFU_ORTHOLOGUE AFUA_2G16580)-RELATED"/>
    <property type="match status" value="1"/>
</dbReference>
<dbReference type="AlphaFoldDB" id="A0A401L8C3"/>
<organism evidence="5 6">
    <name type="scientific">Aspergillus awamori</name>
    <name type="common">Black koji mold</name>
    <dbReference type="NCBI Taxonomy" id="105351"/>
    <lineage>
        <taxon>Eukaryota</taxon>
        <taxon>Fungi</taxon>
        <taxon>Dikarya</taxon>
        <taxon>Ascomycota</taxon>
        <taxon>Pezizomycotina</taxon>
        <taxon>Eurotiomycetes</taxon>
        <taxon>Eurotiomycetidae</taxon>
        <taxon>Eurotiales</taxon>
        <taxon>Aspergillaceae</taxon>
        <taxon>Aspergillus</taxon>
    </lineage>
</organism>
<evidence type="ECO:0000256" key="2">
    <source>
        <dbReference type="SAM" id="Coils"/>
    </source>
</evidence>
<dbReference type="GO" id="GO:0016787">
    <property type="term" value="F:hydrolase activity"/>
    <property type="evidence" value="ECO:0007669"/>
    <property type="project" value="InterPro"/>
</dbReference>
<dbReference type="Pfam" id="PF12740">
    <property type="entry name" value="PETase"/>
    <property type="match status" value="1"/>
</dbReference>
<feature type="coiled-coil region" evidence="2">
    <location>
        <begin position="360"/>
        <end position="394"/>
    </location>
</feature>
<gene>
    <name evidence="5" type="ORF">AAWM_10662</name>
</gene>
<comment type="similarity">
    <text evidence="1">Belongs to the polyketide transferase af380 family.</text>
</comment>
<dbReference type="STRING" id="105351.A0A401L8C3"/>
<feature type="chain" id="PRO_5019364083" evidence="3">
    <location>
        <begin position="16"/>
        <end position="455"/>
    </location>
</feature>
<evidence type="ECO:0000256" key="1">
    <source>
        <dbReference type="ARBA" id="ARBA00029464"/>
    </source>
</evidence>
<accession>A0A401L8C3</accession>
<dbReference type="InterPro" id="IPR051411">
    <property type="entry name" value="Polyketide_trans_af380"/>
</dbReference>
<dbReference type="Proteomes" id="UP000286921">
    <property type="component" value="Unassembled WGS sequence"/>
</dbReference>
<keyword evidence="3" id="KW-0732">Signal</keyword>
<feature type="signal peptide" evidence="3">
    <location>
        <begin position="1"/>
        <end position="15"/>
    </location>
</feature>
<protein>
    <submittedName>
        <fullName evidence="5">Uncharacterized protein PA2218</fullName>
    </submittedName>
</protein>
<dbReference type="EMBL" id="BDHI01000029">
    <property type="protein sequence ID" value="GCB27777.1"/>
    <property type="molecule type" value="Genomic_DNA"/>
</dbReference>
<evidence type="ECO:0000259" key="4">
    <source>
        <dbReference type="Pfam" id="PF12740"/>
    </source>
</evidence>
<keyword evidence="6" id="KW-1185">Reference proteome</keyword>